<organism evidence="9 10">
    <name type="scientific">Edaphochlamys debaryana</name>
    <dbReference type="NCBI Taxonomy" id="47281"/>
    <lineage>
        <taxon>Eukaryota</taxon>
        <taxon>Viridiplantae</taxon>
        <taxon>Chlorophyta</taxon>
        <taxon>core chlorophytes</taxon>
        <taxon>Chlorophyceae</taxon>
        <taxon>CS clade</taxon>
        <taxon>Chlamydomonadales</taxon>
        <taxon>Chlamydomonadales incertae sedis</taxon>
        <taxon>Edaphochlamys</taxon>
    </lineage>
</organism>
<dbReference type="OrthoDB" id="419508at2759"/>
<sequence>MVEDRATLRAEAPPAVRGYVVFDEASELFSFKRQDDGEELSEADAPAFGSFSDPVRHVSNFGQLRVTTNPAFPDAVQAQAAGFLEGYLTAERIFDYSYNMKAWLAGETNDTFKIGDWLFAQDKWARDQVAAAAAAAAGDPAAAPAPAPSPSYWPAVGLALAQSDGLLAGYSARLAEMTNAGAAVAEMTDGAAAAAAAGGGEGARGKGKGKGPTLERLTKWDFLVLNALGDMDDLMGVVFPDDKDGGETGDYDADVASGAGEGGALQAEGSRRRQQHTPNPERDSSFFFRPENPAERAARLSREAAERSDAAAGLRGARATPRRGPWEGLSPAQVRARIAKRGRCSALIKVTPNLDDLLLGHVTWWAYASMLRIYKHYDLRFTALTPGLPGDSPAGAGAGAGAGARGPNTRVSFSSYPGQITSADDWYLLGSGLVVTETSLDIYDHHRYNASYCSSASLLSWQRVVAANALATDGLSWAELAAAHNSGTYNNQYMVVDLNRFSPGQEMRPGLLTVMEIIPGMARTADATSDLAFGHWPSYNVPYFTEVYEATGYRRHADALAARGEAYAEAAAGLSYQLAPRAKIFRRDAAAASDLPSFRRLLRSNAFGRKPADPLAQASPWDALCGRGDLDPEDPDVYGCFDGKVTNYRRALALSADAINGPTTEDGQRPFAWADHPRFERLPRRGMLDVFDTQWEEQAP</sequence>
<keyword evidence="2" id="KW-0732">Signal</keyword>
<keyword evidence="3 7" id="KW-0378">Hydrolase</keyword>
<feature type="compositionally biased region" description="Basic and acidic residues" evidence="8">
    <location>
        <begin position="292"/>
        <end position="309"/>
    </location>
</feature>
<evidence type="ECO:0000256" key="7">
    <source>
        <dbReference type="RuleBase" id="RU364138"/>
    </source>
</evidence>
<feature type="region of interest" description="Disordered" evidence="8">
    <location>
        <begin position="244"/>
        <end position="328"/>
    </location>
</feature>
<dbReference type="GO" id="GO:0004620">
    <property type="term" value="F:phospholipase activity"/>
    <property type="evidence" value="ECO:0007669"/>
    <property type="project" value="InterPro"/>
</dbReference>
<dbReference type="Proteomes" id="UP000612055">
    <property type="component" value="Unassembled WGS sequence"/>
</dbReference>
<dbReference type="PANTHER" id="PTHR12370">
    <property type="entry name" value="PHOSPHOLIPASE B-RELATED"/>
    <property type="match status" value="1"/>
</dbReference>
<comment type="caution">
    <text evidence="9">The sequence shown here is derived from an EMBL/GenBank/DDBJ whole genome shotgun (WGS) entry which is preliminary data.</text>
</comment>
<dbReference type="GO" id="GO:0005576">
    <property type="term" value="C:extracellular region"/>
    <property type="evidence" value="ECO:0007669"/>
    <property type="project" value="TreeGrafter"/>
</dbReference>
<dbReference type="EMBL" id="JAEHOE010000051">
    <property type="protein sequence ID" value="KAG2491647.1"/>
    <property type="molecule type" value="Genomic_DNA"/>
</dbReference>
<protein>
    <recommendedName>
        <fullName evidence="7">Phospholipase B-like</fullName>
        <ecNumber evidence="7">3.1.1.-</ecNumber>
    </recommendedName>
</protein>
<accession>A0A835XXW7</accession>
<evidence type="ECO:0000256" key="3">
    <source>
        <dbReference type="ARBA" id="ARBA00022801"/>
    </source>
</evidence>
<dbReference type="EC" id="3.1.1.-" evidence="7"/>
<keyword evidence="6" id="KW-0325">Glycoprotein</keyword>
<gene>
    <name evidence="9" type="ORF">HYH03_010017</name>
</gene>
<dbReference type="AlphaFoldDB" id="A0A835XXW7"/>
<evidence type="ECO:0000256" key="5">
    <source>
        <dbReference type="ARBA" id="ARBA00023098"/>
    </source>
</evidence>
<keyword evidence="5 7" id="KW-0443">Lipid metabolism</keyword>
<evidence type="ECO:0000313" key="10">
    <source>
        <dbReference type="Proteomes" id="UP000612055"/>
    </source>
</evidence>
<keyword evidence="4 7" id="KW-0442">Lipid degradation</keyword>
<evidence type="ECO:0000256" key="4">
    <source>
        <dbReference type="ARBA" id="ARBA00022963"/>
    </source>
</evidence>
<evidence type="ECO:0000256" key="2">
    <source>
        <dbReference type="ARBA" id="ARBA00022729"/>
    </source>
</evidence>
<evidence type="ECO:0000313" key="9">
    <source>
        <dbReference type="EMBL" id="KAG2491647.1"/>
    </source>
</evidence>
<evidence type="ECO:0000256" key="6">
    <source>
        <dbReference type="ARBA" id="ARBA00023180"/>
    </source>
</evidence>
<name>A0A835XXW7_9CHLO</name>
<dbReference type="Gene3D" id="3.60.60.30">
    <property type="match status" value="1"/>
</dbReference>
<evidence type="ECO:0000256" key="8">
    <source>
        <dbReference type="SAM" id="MobiDB-lite"/>
    </source>
</evidence>
<dbReference type="GO" id="GO:0009395">
    <property type="term" value="P:phospholipid catabolic process"/>
    <property type="evidence" value="ECO:0007669"/>
    <property type="project" value="TreeGrafter"/>
</dbReference>
<evidence type="ECO:0000256" key="1">
    <source>
        <dbReference type="ARBA" id="ARBA00007835"/>
    </source>
</evidence>
<proteinExistence type="inferred from homology"/>
<reference evidence="9" key="1">
    <citation type="journal article" date="2020" name="bioRxiv">
        <title>Comparative genomics of Chlamydomonas.</title>
        <authorList>
            <person name="Craig R.J."/>
            <person name="Hasan A.R."/>
            <person name="Ness R.W."/>
            <person name="Keightley P.D."/>
        </authorList>
    </citation>
    <scope>NUCLEOTIDE SEQUENCE</scope>
    <source>
        <strain evidence="9">CCAP 11/70</strain>
    </source>
</reference>
<dbReference type="PANTHER" id="PTHR12370:SF3">
    <property type="entry name" value="PHOSPHOLIPASE B-LIKE 2-RELATED"/>
    <property type="match status" value="1"/>
</dbReference>
<comment type="similarity">
    <text evidence="1 7">Belongs to the phospholipase B-like family.</text>
</comment>
<keyword evidence="10" id="KW-1185">Reference proteome</keyword>
<dbReference type="InterPro" id="IPR007000">
    <property type="entry name" value="PLipase_B-like"/>
</dbReference>
<dbReference type="Pfam" id="PF04916">
    <property type="entry name" value="Phospholip_B"/>
    <property type="match status" value="2"/>
</dbReference>
<comment type="function">
    <text evidence="7">Putative phospholipase.</text>
</comment>